<sequence length="87" mass="9621">MPPHRRPATAYSETIRILLYDPGPEAKVQATQRKYQSNTITMGAASVTSMEATFPQRIVDDTIKPAVVSEAEVRFAPSFPQRANDVT</sequence>
<reference evidence="1" key="1">
    <citation type="submission" date="2013-12" db="EMBL/GenBank/DDBJ databases">
        <title>The Genome Sequence of Aphanomyces invadans NJM9701.</title>
        <authorList>
            <consortium name="The Broad Institute Genomics Platform"/>
            <person name="Russ C."/>
            <person name="Tyler B."/>
            <person name="van West P."/>
            <person name="Dieguez-Uribeondo J."/>
            <person name="Young S.K."/>
            <person name="Zeng Q."/>
            <person name="Gargeya S."/>
            <person name="Fitzgerald M."/>
            <person name="Abouelleil A."/>
            <person name="Alvarado L."/>
            <person name="Chapman S.B."/>
            <person name="Gainer-Dewar J."/>
            <person name="Goldberg J."/>
            <person name="Griggs A."/>
            <person name="Gujja S."/>
            <person name="Hansen M."/>
            <person name="Howarth C."/>
            <person name="Imamovic A."/>
            <person name="Ireland A."/>
            <person name="Larimer J."/>
            <person name="McCowan C."/>
            <person name="Murphy C."/>
            <person name="Pearson M."/>
            <person name="Poon T.W."/>
            <person name="Priest M."/>
            <person name="Roberts A."/>
            <person name="Saif S."/>
            <person name="Shea T."/>
            <person name="Sykes S."/>
            <person name="Wortman J."/>
            <person name="Nusbaum C."/>
            <person name="Birren B."/>
        </authorList>
    </citation>
    <scope>NUCLEOTIDE SEQUENCE [LARGE SCALE GENOMIC DNA]</scope>
    <source>
        <strain evidence="1">NJM9701</strain>
    </source>
</reference>
<dbReference type="EMBL" id="KI914078">
    <property type="protein sequence ID" value="ETV90159.1"/>
    <property type="molecule type" value="Genomic_DNA"/>
</dbReference>
<dbReference type="GeneID" id="20092059"/>
<proteinExistence type="predicted"/>
<name>A0A024T890_9STRA</name>
<gene>
    <name evidence="1" type="ORF">H310_15009</name>
</gene>
<organism evidence="1">
    <name type="scientific">Aphanomyces invadans</name>
    <dbReference type="NCBI Taxonomy" id="157072"/>
    <lineage>
        <taxon>Eukaryota</taxon>
        <taxon>Sar</taxon>
        <taxon>Stramenopiles</taxon>
        <taxon>Oomycota</taxon>
        <taxon>Saprolegniomycetes</taxon>
        <taxon>Saprolegniales</taxon>
        <taxon>Verrucalvaceae</taxon>
        <taxon>Aphanomyces</taxon>
    </lineage>
</organism>
<accession>A0A024T890</accession>
<dbReference type="RefSeq" id="XP_008881211.1">
    <property type="nucleotide sequence ID" value="XM_008882989.1"/>
</dbReference>
<protein>
    <submittedName>
        <fullName evidence="1">Uncharacterized protein</fullName>
    </submittedName>
</protein>
<dbReference type="AlphaFoldDB" id="A0A024T890"/>
<dbReference type="VEuPathDB" id="FungiDB:H310_15009"/>
<evidence type="ECO:0000313" key="1">
    <source>
        <dbReference type="EMBL" id="ETV90159.1"/>
    </source>
</evidence>